<protein>
    <submittedName>
        <fullName evidence="1">Unannotated protein</fullName>
    </submittedName>
</protein>
<organism evidence="1">
    <name type="scientific">freshwater metagenome</name>
    <dbReference type="NCBI Taxonomy" id="449393"/>
    <lineage>
        <taxon>unclassified sequences</taxon>
        <taxon>metagenomes</taxon>
        <taxon>ecological metagenomes</taxon>
    </lineage>
</organism>
<dbReference type="PANTHER" id="PTHR48100">
    <property type="entry name" value="BROAD-SPECIFICITY PHOSPHATASE YOR283W-RELATED"/>
    <property type="match status" value="1"/>
</dbReference>
<dbReference type="InterPro" id="IPR050275">
    <property type="entry name" value="PGM_Phosphatase"/>
</dbReference>
<dbReference type="SMART" id="SM00855">
    <property type="entry name" value="PGAM"/>
    <property type="match status" value="1"/>
</dbReference>
<name>A0A6J6T807_9ZZZZ</name>
<dbReference type="Gene3D" id="3.40.50.1240">
    <property type="entry name" value="Phosphoglycerate mutase-like"/>
    <property type="match status" value="1"/>
</dbReference>
<dbReference type="CDD" id="cd07067">
    <property type="entry name" value="HP_PGM_like"/>
    <property type="match status" value="1"/>
</dbReference>
<dbReference type="SUPFAM" id="SSF53254">
    <property type="entry name" value="Phosphoglycerate mutase-like"/>
    <property type="match status" value="1"/>
</dbReference>
<reference evidence="1" key="1">
    <citation type="submission" date="2020-05" db="EMBL/GenBank/DDBJ databases">
        <authorList>
            <person name="Chiriac C."/>
            <person name="Salcher M."/>
            <person name="Ghai R."/>
            <person name="Kavagutti S V."/>
        </authorList>
    </citation>
    <scope>NUCLEOTIDE SEQUENCE</scope>
</reference>
<proteinExistence type="predicted"/>
<accession>A0A6J6T807</accession>
<dbReference type="InterPro" id="IPR013078">
    <property type="entry name" value="His_Pase_superF_clade-1"/>
</dbReference>
<evidence type="ECO:0000313" key="1">
    <source>
        <dbReference type="EMBL" id="CAB4742947.1"/>
    </source>
</evidence>
<dbReference type="AlphaFoldDB" id="A0A6J6T807"/>
<gene>
    <name evidence="1" type="ORF">UFOPK2810_00427</name>
</gene>
<dbReference type="EMBL" id="CAEZYZ010000050">
    <property type="protein sequence ID" value="CAB4742947.1"/>
    <property type="molecule type" value="Genomic_DNA"/>
</dbReference>
<dbReference type="InterPro" id="IPR029033">
    <property type="entry name" value="His_PPase_superfam"/>
</dbReference>
<dbReference type="GO" id="GO:0005829">
    <property type="term" value="C:cytosol"/>
    <property type="evidence" value="ECO:0007669"/>
    <property type="project" value="TreeGrafter"/>
</dbReference>
<sequence>MSAHAGPAEILLVRHALPEPDGTKDPALGEVGVAQARRLAEWLADERIDACYSSHLKRAVQTAEPVAASHGLTVVIDEGLREWISAAPSYQQVEQLDDPARAAAWNEGRFEDFLPEHDADDLRANMVRTIRRIGLDHPGERIVAASHGGASNAFLADVVGSSRRFFFNPGYTSISRLHVHADGRFVLISINETAHGR</sequence>
<dbReference type="PANTHER" id="PTHR48100:SF44">
    <property type="entry name" value="PHOSPHATASE C1620.13-RELATED"/>
    <property type="match status" value="1"/>
</dbReference>
<dbReference type="GO" id="GO:0016791">
    <property type="term" value="F:phosphatase activity"/>
    <property type="evidence" value="ECO:0007669"/>
    <property type="project" value="TreeGrafter"/>
</dbReference>
<dbReference type="Pfam" id="PF00300">
    <property type="entry name" value="His_Phos_1"/>
    <property type="match status" value="1"/>
</dbReference>